<proteinExistence type="predicted"/>
<dbReference type="EMBL" id="LR798275">
    <property type="protein sequence ID" value="CAB5219614.1"/>
    <property type="molecule type" value="Genomic_DNA"/>
</dbReference>
<feature type="region of interest" description="Disordered" evidence="1">
    <location>
        <begin position="95"/>
        <end position="118"/>
    </location>
</feature>
<evidence type="ECO:0000313" key="2">
    <source>
        <dbReference type="EMBL" id="CAB4128878.1"/>
    </source>
</evidence>
<sequence length="118" mass="13207">MPNTPNGKYGMRAWDKPVGPPAQAAYPPQAYIGPFASNQERLLTQSMEINNMTAAEIQQYVRPPLPQVELFPDRYGYTPFEYGINDIVQVTGRSNERTDFSQVPNALQSTSRNTLGQV</sequence>
<name>A0A6J5L268_9CAUD</name>
<dbReference type="EMBL" id="LR796231">
    <property type="protein sequence ID" value="CAB4128878.1"/>
    <property type="molecule type" value="Genomic_DNA"/>
</dbReference>
<organism evidence="2">
    <name type="scientific">uncultured Caudovirales phage</name>
    <dbReference type="NCBI Taxonomy" id="2100421"/>
    <lineage>
        <taxon>Viruses</taxon>
        <taxon>Duplodnaviria</taxon>
        <taxon>Heunggongvirae</taxon>
        <taxon>Uroviricota</taxon>
        <taxon>Caudoviricetes</taxon>
        <taxon>Peduoviridae</taxon>
        <taxon>Maltschvirus</taxon>
        <taxon>Maltschvirus maltsch</taxon>
    </lineage>
</organism>
<protein>
    <submittedName>
        <fullName evidence="2">Uncharacterized protein</fullName>
    </submittedName>
</protein>
<gene>
    <name evidence="2" type="ORF">UFOVP113_109</name>
    <name evidence="3" type="ORF">UFOVP225_96</name>
</gene>
<evidence type="ECO:0000256" key="1">
    <source>
        <dbReference type="SAM" id="MobiDB-lite"/>
    </source>
</evidence>
<feature type="compositionally biased region" description="Polar residues" evidence="1">
    <location>
        <begin position="100"/>
        <end position="118"/>
    </location>
</feature>
<accession>A0A6J5L268</accession>
<evidence type="ECO:0000313" key="3">
    <source>
        <dbReference type="EMBL" id="CAB5219614.1"/>
    </source>
</evidence>
<reference evidence="2" key="1">
    <citation type="submission" date="2020-04" db="EMBL/GenBank/DDBJ databases">
        <authorList>
            <person name="Chiriac C."/>
            <person name="Salcher M."/>
            <person name="Ghai R."/>
            <person name="Kavagutti S V."/>
        </authorList>
    </citation>
    <scope>NUCLEOTIDE SEQUENCE</scope>
</reference>